<keyword evidence="4" id="KW-0328">Glycosyltransferase</keyword>
<dbReference type="EMBL" id="HBNS01038198">
    <property type="protein sequence ID" value="CAE4635524.1"/>
    <property type="molecule type" value="Transcribed_RNA"/>
</dbReference>
<evidence type="ECO:0000313" key="13">
    <source>
        <dbReference type="EMBL" id="CAE4635524.1"/>
    </source>
</evidence>
<feature type="compositionally biased region" description="Acidic residues" evidence="11">
    <location>
        <begin position="21"/>
        <end position="31"/>
    </location>
</feature>
<sequence length="482" mass="54907">MSSPAEPMPHNINNDNTTKEETDDDDEEENEISTPAGPIEKLYVQCSTQKFDIPFLTCLLLLESILCAAIIKYISYTEIDWEAYMSEVTMYEEGERNYIHIRGGTGPLVYPAGFLYLYSALKYVAGGDGSDIVMAQILFGVLYVANIGVVLSLYMIVGRRMVDSVDEILTDAPVRMTSNERSHRLVVSHVVWTWRVAMCICCLSKRIHSIFVLRLFNDAPAMFLCYLSMVFFVSNKWRIGCLFYSLGVSIKMNVLLFAPGLLLLLLQSSDNLVETIICLGICAVVQLILGAPFLLTFPVSYLRKAFELDRVFFYEWTVNWKFLPEDIFVSKPLSIGLLLCHIGFLVLFAIKWLRSAKDQTGSYLFLCNNPTNTSTRNKNQLTPEYIIQTMFLSNFIGIVFARTLHYQFYSWYFYSVPFMLMFTLMKRHTKLMVVIMIEFAFNTFPAMAKSSAVLQMAHVTLLSGVLLAGVPQILYVKSMKQD</sequence>
<feature type="transmembrane region" description="Helical" evidence="12">
    <location>
        <begin position="137"/>
        <end position="157"/>
    </location>
</feature>
<evidence type="ECO:0000256" key="8">
    <source>
        <dbReference type="ARBA" id="ARBA00022989"/>
    </source>
</evidence>
<evidence type="ECO:0000256" key="9">
    <source>
        <dbReference type="ARBA" id="ARBA00023136"/>
    </source>
</evidence>
<evidence type="ECO:0000256" key="7">
    <source>
        <dbReference type="ARBA" id="ARBA00022824"/>
    </source>
</evidence>
<dbReference type="InterPro" id="IPR007873">
    <property type="entry name" value="Glycosyltransferase_ALG3"/>
</dbReference>
<comment type="subcellular location">
    <subcellularLocation>
        <location evidence="1">Endoplasmic reticulum membrane</location>
        <topology evidence="1">Multi-pass membrane protein</topology>
    </subcellularLocation>
</comment>
<feature type="transmembrane region" description="Helical" evidence="12">
    <location>
        <begin position="53"/>
        <end position="75"/>
    </location>
</feature>
<dbReference type="GO" id="GO:0052925">
    <property type="term" value="F:dol-P-Man:Man(5)GlcNAc(2)-PP-Dol alpha-1,3-mannosyltransferase activity"/>
    <property type="evidence" value="ECO:0007669"/>
    <property type="project" value="UniProtKB-EC"/>
</dbReference>
<feature type="transmembrane region" description="Helical" evidence="12">
    <location>
        <begin position="272"/>
        <end position="295"/>
    </location>
</feature>
<name>A0A7S4S5Q9_9STRA</name>
<keyword evidence="9 12" id="KW-0472">Membrane</keyword>
<feature type="transmembrane region" description="Helical" evidence="12">
    <location>
        <begin position="408"/>
        <end position="424"/>
    </location>
</feature>
<protein>
    <recommendedName>
        <fullName evidence="3">dolichyl-P-Man:Man5GlcNAc2-PP-dolichol alpha-1,3-mannosyltransferase</fullName>
        <ecNumber evidence="3">2.4.1.258</ecNumber>
    </recommendedName>
</protein>
<evidence type="ECO:0000256" key="4">
    <source>
        <dbReference type="ARBA" id="ARBA00022676"/>
    </source>
</evidence>
<feature type="transmembrane region" description="Helical" evidence="12">
    <location>
        <begin position="215"/>
        <end position="234"/>
    </location>
</feature>
<evidence type="ECO:0000256" key="3">
    <source>
        <dbReference type="ARBA" id="ARBA00011964"/>
    </source>
</evidence>
<dbReference type="EC" id="2.4.1.258" evidence="3"/>
<dbReference type="GO" id="GO:0005789">
    <property type="term" value="C:endoplasmic reticulum membrane"/>
    <property type="evidence" value="ECO:0007669"/>
    <property type="project" value="UniProtKB-SubCell"/>
</dbReference>
<keyword evidence="6 12" id="KW-0812">Transmembrane</keyword>
<dbReference type="Pfam" id="PF05208">
    <property type="entry name" value="ALG3"/>
    <property type="match status" value="2"/>
</dbReference>
<feature type="transmembrane region" description="Helical" evidence="12">
    <location>
        <begin position="333"/>
        <end position="353"/>
    </location>
</feature>
<comment type="pathway">
    <text evidence="2">Protein modification; protein glycosylation.</text>
</comment>
<evidence type="ECO:0000256" key="5">
    <source>
        <dbReference type="ARBA" id="ARBA00022679"/>
    </source>
</evidence>
<organism evidence="13">
    <name type="scientific">Ditylum brightwellii</name>
    <dbReference type="NCBI Taxonomy" id="49249"/>
    <lineage>
        <taxon>Eukaryota</taxon>
        <taxon>Sar</taxon>
        <taxon>Stramenopiles</taxon>
        <taxon>Ochrophyta</taxon>
        <taxon>Bacillariophyta</taxon>
        <taxon>Mediophyceae</taxon>
        <taxon>Lithodesmiophycidae</taxon>
        <taxon>Lithodesmiales</taxon>
        <taxon>Lithodesmiaceae</taxon>
        <taxon>Ditylum</taxon>
    </lineage>
</organism>
<reference evidence="13" key="1">
    <citation type="submission" date="2021-01" db="EMBL/GenBank/DDBJ databases">
        <authorList>
            <person name="Corre E."/>
            <person name="Pelletier E."/>
            <person name="Niang G."/>
            <person name="Scheremetjew M."/>
            <person name="Finn R."/>
            <person name="Kale V."/>
            <person name="Holt S."/>
            <person name="Cochrane G."/>
            <person name="Meng A."/>
            <person name="Brown T."/>
            <person name="Cohen L."/>
        </authorList>
    </citation>
    <scope>NUCLEOTIDE SEQUENCE</scope>
    <source>
        <strain evidence="13">GSO104</strain>
    </source>
</reference>
<dbReference type="PANTHER" id="PTHR12646:SF0">
    <property type="entry name" value="DOL-P-MAN:MAN(5)GLCNAC(2)-PP-DOL ALPHA-1,3-MANNOSYLTRANSFERASE"/>
    <property type="match status" value="1"/>
</dbReference>
<gene>
    <name evidence="13" type="ORF">DBRI00130_LOCUS29809</name>
</gene>
<dbReference type="AlphaFoldDB" id="A0A7S4S5Q9"/>
<feature type="region of interest" description="Disordered" evidence="11">
    <location>
        <begin position="1"/>
        <end position="34"/>
    </location>
</feature>
<evidence type="ECO:0000256" key="12">
    <source>
        <dbReference type="SAM" id="Phobius"/>
    </source>
</evidence>
<evidence type="ECO:0000256" key="2">
    <source>
        <dbReference type="ARBA" id="ARBA00004922"/>
    </source>
</evidence>
<evidence type="ECO:0000256" key="6">
    <source>
        <dbReference type="ARBA" id="ARBA00022692"/>
    </source>
</evidence>
<evidence type="ECO:0000256" key="10">
    <source>
        <dbReference type="ARBA" id="ARBA00049506"/>
    </source>
</evidence>
<feature type="transmembrane region" description="Helical" evidence="12">
    <location>
        <begin position="246"/>
        <end position="265"/>
    </location>
</feature>
<proteinExistence type="predicted"/>
<evidence type="ECO:0000256" key="1">
    <source>
        <dbReference type="ARBA" id="ARBA00004477"/>
    </source>
</evidence>
<accession>A0A7S4S5Q9</accession>
<keyword evidence="5" id="KW-0808">Transferase</keyword>
<keyword evidence="7" id="KW-0256">Endoplasmic reticulum</keyword>
<comment type="catalytic activity">
    <reaction evidence="10">
        <text>an alpha-D-Man-(1-&gt;2)-alpha-D-Man-(1-&gt;2)-alpha-D-Man-(1-&gt;3)-[alpha-D-Man-(1-&gt;6)]-beta-D-Man-(1-&gt;4)-beta-D-GlcNAc-(1-&gt;4)-alpha-D-GlcNAc-diphospho-di-trans,poly-cis-dolichol + a di-trans,poly-cis-dolichyl beta-D-mannosyl phosphate = an alpha-D-Man-(1-&gt;2)-alpha-D-Man-(1-&gt;2)-alpha-D-Man-(1-&gt;3)-[alpha-D-Man-(1-&gt;3)-alpha-D-Man-(1-&gt;6)]-beta-D-Man-(1-&gt;4)-beta-D-GlcNAc-(1-&gt;4)-alpha-D-GlcNAc-diphospho-di-trans,poly-cis-dolichol + a di-trans,poly-cis-dolichyl phosphate + H(+)</text>
        <dbReference type="Rhea" id="RHEA:29527"/>
        <dbReference type="Rhea" id="RHEA-COMP:19498"/>
        <dbReference type="Rhea" id="RHEA-COMP:19501"/>
        <dbReference type="Rhea" id="RHEA-COMP:19516"/>
        <dbReference type="Rhea" id="RHEA-COMP:19517"/>
        <dbReference type="ChEBI" id="CHEBI:15378"/>
        <dbReference type="ChEBI" id="CHEBI:57683"/>
        <dbReference type="ChEBI" id="CHEBI:58211"/>
        <dbReference type="ChEBI" id="CHEBI:132515"/>
        <dbReference type="ChEBI" id="CHEBI:132516"/>
        <dbReference type="EC" id="2.4.1.258"/>
    </reaction>
    <physiologicalReaction direction="left-to-right" evidence="10">
        <dbReference type="Rhea" id="RHEA:29528"/>
    </physiologicalReaction>
</comment>
<dbReference type="PANTHER" id="PTHR12646">
    <property type="entry name" value="NOT56 - RELATED"/>
    <property type="match status" value="1"/>
</dbReference>
<feature type="transmembrane region" description="Helical" evidence="12">
    <location>
        <begin position="454"/>
        <end position="476"/>
    </location>
</feature>
<evidence type="ECO:0000256" key="11">
    <source>
        <dbReference type="SAM" id="MobiDB-lite"/>
    </source>
</evidence>
<keyword evidence="8 12" id="KW-1133">Transmembrane helix</keyword>